<organism evidence="1 2">
    <name type="scientific">Staurois parvus</name>
    <dbReference type="NCBI Taxonomy" id="386267"/>
    <lineage>
        <taxon>Eukaryota</taxon>
        <taxon>Metazoa</taxon>
        <taxon>Chordata</taxon>
        <taxon>Craniata</taxon>
        <taxon>Vertebrata</taxon>
        <taxon>Euteleostomi</taxon>
        <taxon>Amphibia</taxon>
        <taxon>Batrachia</taxon>
        <taxon>Anura</taxon>
        <taxon>Neobatrachia</taxon>
        <taxon>Ranoidea</taxon>
        <taxon>Ranidae</taxon>
        <taxon>Staurois</taxon>
    </lineage>
</organism>
<comment type="caution">
    <text evidence="1">The sequence shown here is derived from an EMBL/GenBank/DDBJ whole genome shotgun (WGS) entry which is preliminary data.</text>
</comment>
<dbReference type="EMBL" id="CATNWA010000045">
    <property type="protein sequence ID" value="CAI9532175.1"/>
    <property type="molecule type" value="Genomic_DNA"/>
</dbReference>
<accession>A0ABN9ABJ1</accession>
<name>A0ABN9ABJ1_9NEOB</name>
<protein>
    <submittedName>
        <fullName evidence="1">Uncharacterized protein</fullName>
    </submittedName>
</protein>
<dbReference type="Proteomes" id="UP001162483">
    <property type="component" value="Unassembled WGS sequence"/>
</dbReference>
<reference evidence="1" key="1">
    <citation type="submission" date="2023-05" db="EMBL/GenBank/DDBJ databases">
        <authorList>
            <person name="Stuckert A."/>
        </authorList>
    </citation>
    <scope>NUCLEOTIDE SEQUENCE</scope>
</reference>
<sequence>MCGRSASRPRRREATHLCTAGVKSFLVPADVCAVSLQGARSQHRVVYIGPHICSLSAVKLTCREATYMHHVYGKRVSAC</sequence>
<evidence type="ECO:0000313" key="2">
    <source>
        <dbReference type="Proteomes" id="UP001162483"/>
    </source>
</evidence>
<evidence type="ECO:0000313" key="1">
    <source>
        <dbReference type="EMBL" id="CAI9532175.1"/>
    </source>
</evidence>
<proteinExistence type="predicted"/>
<gene>
    <name evidence="1" type="ORF">SPARVUS_LOCUS113744</name>
</gene>
<keyword evidence="2" id="KW-1185">Reference proteome</keyword>